<dbReference type="Gene3D" id="2.60.40.10">
    <property type="entry name" value="Immunoglobulins"/>
    <property type="match status" value="1"/>
</dbReference>
<comment type="caution">
    <text evidence="2">The sequence shown here is derived from an EMBL/GenBank/DDBJ whole genome shotgun (WGS) entry which is preliminary data.</text>
</comment>
<dbReference type="CDD" id="cd00063">
    <property type="entry name" value="FN3"/>
    <property type="match status" value="1"/>
</dbReference>
<evidence type="ECO:0008006" key="4">
    <source>
        <dbReference type="Google" id="ProtNLM"/>
    </source>
</evidence>
<proteinExistence type="predicted"/>
<dbReference type="EMBL" id="CAUYUJ010020760">
    <property type="protein sequence ID" value="CAK0900343.1"/>
    <property type="molecule type" value="Genomic_DNA"/>
</dbReference>
<evidence type="ECO:0000313" key="2">
    <source>
        <dbReference type="EMBL" id="CAK0900343.1"/>
    </source>
</evidence>
<dbReference type="InterPro" id="IPR003961">
    <property type="entry name" value="FN3_dom"/>
</dbReference>
<organism evidence="2 3">
    <name type="scientific">Prorocentrum cordatum</name>
    <dbReference type="NCBI Taxonomy" id="2364126"/>
    <lineage>
        <taxon>Eukaryota</taxon>
        <taxon>Sar</taxon>
        <taxon>Alveolata</taxon>
        <taxon>Dinophyceae</taxon>
        <taxon>Prorocentrales</taxon>
        <taxon>Prorocentraceae</taxon>
        <taxon>Prorocentrum</taxon>
    </lineage>
</organism>
<accession>A0ABN9XPJ9</accession>
<name>A0ABN9XPJ9_9DINO</name>
<sequence>MPAPMEASDAESGTATEAGAEAPLVAAPSGGVSQSAKLRLCLGAMCGLVLLGGLATRKASVYNRPAVGKGSDKLVSLEGDDGDEAPEEKPPCAGEGGACTDAKCCLDGGEGGLQCWEKGEFYAVCLSNKTCEPGVHEGETEGEYDEYGTFHLSEWSCKKLGERSLPGCESYGSAKECPSGRCMWMNETGACLAECSVFPSKEACPDSHCMWDGAACVLDPCSAPGEDCSKSKCCSQARWAEGMQCFQKDSTWSTCMPSCNKDSDQAGWSCKELGERTNISKTCSFSGESCSDTHLCCNTGHECVVKDENFAGCLQTSSETTWTSQQIPIPEDWDGTVLGGNRGEYQASPAGEGEEMAGTSMFCFMAIIPDSEETKLMEVAKKFGSGVFGCNESSVYDAWQSNSAGWDTGEATLVNTDVFVSVWQQVQKEGKFLRHDWTVKTDADCAFFPDRLRNHLYQLRPAKDAMLYIKNTDQDAAMSNNQFLGAVEIFSRKAVQAYFDNGAGCVDTIGLNSGEDGFMKGCMDAVGAGFLHDGEILKPDGASSYCSTESKVAFHPLKCEATLENCYNIVFGNEPNWGANTCQDRIYRVGPMDRHMAMGGVAHAGSIRPQSQRQGAVVIEVGPDGPAAAPQRGPGGEVEVAIDGLEPGSEYDVRARAANSLGFGEWSFATRVVTAAGRPDKPGSIKKTQKLGNTVFYQNTRRHEGPEEIQVQAEASARRRSSQIMETLRRIGTPRGTTSRVVPFET</sequence>
<reference evidence="2" key="1">
    <citation type="submission" date="2023-10" db="EMBL/GenBank/DDBJ databases">
        <authorList>
            <person name="Chen Y."/>
            <person name="Shah S."/>
            <person name="Dougan E. K."/>
            <person name="Thang M."/>
            <person name="Chan C."/>
        </authorList>
    </citation>
    <scope>NUCLEOTIDE SEQUENCE [LARGE SCALE GENOMIC DNA]</scope>
</reference>
<feature type="region of interest" description="Disordered" evidence="1">
    <location>
        <begin position="72"/>
        <end position="94"/>
    </location>
</feature>
<dbReference type="Proteomes" id="UP001189429">
    <property type="component" value="Unassembled WGS sequence"/>
</dbReference>
<keyword evidence="3" id="KW-1185">Reference proteome</keyword>
<evidence type="ECO:0000256" key="1">
    <source>
        <dbReference type="SAM" id="MobiDB-lite"/>
    </source>
</evidence>
<protein>
    <recommendedName>
        <fullName evidence="4">Fibronectin type-III domain-containing protein</fullName>
    </recommendedName>
</protein>
<dbReference type="SUPFAM" id="SSF49265">
    <property type="entry name" value="Fibronectin type III"/>
    <property type="match status" value="1"/>
</dbReference>
<gene>
    <name evidence="2" type="ORF">PCOR1329_LOCUS77641</name>
</gene>
<dbReference type="InterPro" id="IPR036116">
    <property type="entry name" value="FN3_sf"/>
</dbReference>
<dbReference type="InterPro" id="IPR013783">
    <property type="entry name" value="Ig-like_fold"/>
</dbReference>
<evidence type="ECO:0000313" key="3">
    <source>
        <dbReference type="Proteomes" id="UP001189429"/>
    </source>
</evidence>